<feature type="domain" description="TfoX N-terminal" evidence="2">
    <location>
        <begin position="15"/>
        <end position="108"/>
    </location>
</feature>
<evidence type="ECO:0000313" key="4">
    <source>
        <dbReference type="Proteomes" id="UP001413721"/>
    </source>
</evidence>
<feature type="region of interest" description="Disordered" evidence="1">
    <location>
        <begin position="111"/>
        <end position="130"/>
    </location>
</feature>
<accession>A0ABU9YF07</accession>
<evidence type="ECO:0000256" key="1">
    <source>
        <dbReference type="SAM" id="MobiDB-lite"/>
    </source>
</evidence>
<feature type="compositionally biased region" description="Basic residues" evidence="1">
    <location>
        <begin position="118"/>
        <end position="130"/>
    </location>
</feature>
<gene>
    <name evidence="3" type="ORF">WG926_03585</name>
</gene>
<evidence type="ECO:0000259" key="2">
    <source>
        <dbReference type="Pfam" id="PF04993"/>
    </source>
</evidence>
<sequence length="130" mass="14230">MSMETERRHAQDLADMLAPLGEVGVTRFFSGAGLTLAGRQFAFVIDGTLYLRTDAEGRAAFEALGAGPFSYDGPSRQVIVRAYYQAPDEIMDDPEMLCDWAARAFQAATRAAAAKPQRQSRPRRRGTSPS</sequence>
<dbReference type="Pfam" id="PF04993">
    <property type="entry name" value="TfoX_N"/>
    <property type="match status" value="1"/>
</dbReference>
<dbReference type="Proteomes" id="UP001413721">
    <property type="component" value="Unassembled WGS sequence"/>
</dbReference>
<name>A0ABU9YF07_9PROT</name>
<keyword evidence="4" id="KW-1185">Reference proteome</keyword>
<dbReference type="InterPro" id="IPR007076">
    <property type="entry name" value="TfoX_N"/>
</dbReference>
<proteinExistence type="predicted"/>
<dbReference type="EMBL" id="JBBKTW010000001">
    <property type="protein sequence ID" value="MEN2987371.1"/>
    <property type="molecule type" value="Genomic_DNA"/>
</dbReference>
<reference evidence="3 4" key="1">
    <citation type="submission" date="2024-03" db="EMBL/GenBank/DDBJ databases">
        <title>High-quality draft genome sequencing of Tistrella sp. BH-R2-4.</title>
        <authorList>
            <person name="Dong C."/>
        </authorList>
    </citation>
    <scope>NUCLEOTIDE SEQUENCE [LARGE SCALE GENOMIC DNA]</scope>
    <source>
        <strain evidence="3 4">BH-R2-4</strain>
    </source>
</reference>
<protein>
    <submittedName>
        <fullName evidence="3">TfoX/Sxy family protein</fullName>
    </submittedName>
</protein>
<dbReference type="SUPFAM" id="SSF159894">
    <property type="entry name" value="YgaC/TfoX-N like"/>
    <property type="match status" value="1"/>
</dbReference>
<dbReference type="Gene3D" id="3.30.1460.30">
    <property type="entry name" value="YgaC/TfoX-N like chaperone"/>
    <property type="match status" value="1"/>
</dbReference>
<evidence type="ECO:0000313" key="3">
    <source>
        <dbReference type="EMBL" id="MEN2987371.1"/>
    </source>
</evidence>
<dbReference type="RefSeq" id="WP_345931640.1">
    <property type="nucleotide sequence ID" value="NZ_JBBKTV010000001.1"/>
</dbReference>
<comment type="caution">
    <text evidence="3">The sequence shown here is derived from an EMBL/GenBank/DDBJ whole genome shotgun (WGS) entry which is preliminary data.</text>
</comment>
<organism evidence="3 4">
    <name type="scientific">Tistrella arctica</name>
    <dbReference type="NCBI Taxonomy" id="3133430"/>
    <lineage>
        <taxon>Bacteria</taxon>
        <taxon>Pseudomonadati</taxon>
        <taxon>Pseudomonadota</taxon>
        <taxon>Alphaproteobacteria</taxon>
        <taxon>Geminicoccales</taxon>
        <taxon>Geminicoccaceae</taxon>
        <taxon>Tistrella</taxon>
    </lineage>
</organism>